<dbReference type="PRINTS" id="PR00927">
    <property type="entry name" value="ADPTRNSLCASE"/>
</dbReference>
<keyword evidence="13" id="KW-0106">Calcium</keyword>
<feature type="binding site" evidence="13">
    <location>
        <position position="756"/>
    </location>
    <ligand>
        <name>Ca(2+)</name>
        <dbReference type="ChEBI" id="CHEBI:29108"/>
    </ligand>
</feature>
<dbReference type="GO" id="GO:0140021">
    <property type="term" value="P:mitochondrial ADP transmembrane transport"/>
    <property type="evidence" value="ECO:0007669"/>
    <property type="project" value="InterPro"/>
</dbReference>
<evidence type="ECO:0000256" key="2">
    <source>
        <dbReference type="ARBA" id="ARBA00004240"/>
    </source>
</evidence>
<dbReference type="InterPro" id="IPR012341">
    <property type="entry name" value="6hp_glycosidase-like_sf"/>
</dbReference>
<dbReference type="SUPFAM" id="SSF48225">
    <property type="entry name" value="Seven-hairpin glycosidases"/>
    <property type="match status" value="1"/>
</dbReference>
<proteinExistence type="inferred from homology"/>
<evidence type="ECO:0000256" key="7">
    <source>
        <dbReference type="ARBA" id="ARBA00022737"/>
    </source>
</evidence>
<evidence type="ECO:0008006" key="18">
    <source>
        <dbReference type="Google" id="ProtNLM"/>
    </source>
</evidence>
<dbReference type="InterPro" id="IPR002113">
    <property type="entry name" value="ADT_euk_type"/>
</dbReference>
<dbReference type="InterPro" id="IPR023395">
    <property type="entry name" value="MCP_dom_sf"/>
</dbReference>
<feature type="transmembrane region" description="Helical" evidence="15">
    <location>
        <begin position="221"/>
        <end position="240"/>
    </location>
</feature>
<keyword evidence="13" id="KW-0479">Metal-binding</keyword>
<feature type="repeat" description="Solcar" evidence="14">
    <location>
        <begin position="15"/>
        <end position="107"/>
    </location>
</feature>
<dbReference type="GO" id="GO:0005975">
    <property type="term" value="P:carbohydrate metabolic process"/>
    <property type="evidence" value="ECO:0007669"/>
    <property type="project" value="InterPro"/>
</dbReference>
<evidence type="ECO:0000256" key="10">
    <source>
        <dbReference type="ARBA" id="ARBA00023136"/>
    </source>
</evidence>
<evidence type="ECO:0000256" key="13">
    <source>
        <dbReference type="PIRSR" id="PIRSR601382-2"/>
    </source>
</evidence>
<feature type="active site" evidence="12">
    <location>
        <position position="670"/>
    </location>
</feature>
<dbReference type="PANTHER" id="PTHR45679:SF5">
    <property type="entry name" value="ER DEGRADATION-ENHANCING ALPHA-MANNOSIDASE-LIKE PROTEIN 1"/>
    <property type="match status" value="1"/>
</dbReference>
<organism evidence="16 17">
    <name type="scientific">Mesorhabditis belari</name>
    <dbReference type="NCBI Taxonomy" id="2138241"/>
    <lineage>
        <taxon>Eukaryota</taxon>
        <taxon>Metazoa</taxon>
        <taxon>Ecdysozoa</taxon>
        <taxon>Nematoda</taxon>
        <taxon>Chromadorea</taxon>
        <taxon>Rhabditida</taxon>
        <taxon>Rhabditina</taxon>
        <taxon>Rhabditomorpha</taxon>
        <taxon>Rhabditoidea</taxon>
        <taxon>Rhabditidae</taxon>
        <taxon>Mesorhabditinae</taxon>
        <taxon>Mesorhabditis</taxon>
    </lineage>
</organism>
<evidence type="ECO:0000256" key="5">
    <source>
        <dbReference type="ARBA" id="ARBA00022448"/>
    </source>
</evidence>
<accession>A0AAF3FJA6</accession>
<evidence type="ECO:0000256" key="15">
    <source>
        <dbReference type="SAM" id="Phobius"/>
    </source>
</evidence>
<name>A0AAF3FJA6_9BILA</name>
<dbReference type="GO" id="GO:0005509">
    <property type="term" value="F:calcium ion binding"/>
    <property type="evidence" value="ECO:0007669"/>
    <property type="project" value="InterPro"/>
</dbReference>
<dbReference type="SUPFAM" id="SSF103506">
    <property type="entry name" value="Mitochondrial carrier"/>
    <property type="match status" value="1"/>
</dbReference>
<keyword evidence="11" id="KW-0325">Glycoprotein</keyword>
<dbReference type="GO" id="GO:1904380">
    <property type="term" value="P:endoplasmic reticulum mannose trimming"/>
    <property type="evidence" value="ECO:0007669"/>
    <property type="project" value="InterPro"/>
</dbReference>
<evidence type="ECO:0000256" key="1">
    <source>
        <dbReference type="ARBA" id="ARBA00004141"/>
    </source>
</evidence>
<keyword evidence="5" id="KW-0813">Transport</keyword>
<dbReference type="InterPro" id="IPR002067">
    <property type="entry name" value="MCP"/>
</dbReference>
<dbReference type="InterPro" id="IPR018108">
    <property type="entry name" value="MCP_transmembrane"/>
</dbReference>
<keyword evidence="8" id="KW-0256">Endoplasmic reticulum</keyword>
<dbReference type="PRINTS" id="PR00926">
    <property type="entry name" value="MITOCARRIER"/>
</dbReference>
<dbReference type="WBParaSite" id="MBELARI_LOCUS5836">
    <property type="protein sequence ID" value="MBELARI_LOCUS5836"/>
    <property type="gene ID" value="MBELARI_LOCUS5836"/>
</dbReference>
<evidence type="ECO:0000256" key="8">
    <source>
        <dbReference type="ARBA" id="ARBA00022824"/>
    </source>
</evidence>
<comment type="subcellular location">
    <subcellularLocation>
        <location evidence="2">Endoplasmic reticulum</location>
    </subcellularLocation>
    <subcellularLocation>
        <location evidence="1">Membrane</location>
        <topology evidence="1">Multi-pass membrane protein</topology>
    </subcellularLocation>
</comment>
<dbReference type="Pfam" id="PF01532">
    <property type="entry name" value="Glyco_hydro_47"/>
    <property type="match status" value="1"/>
</dbReference>
<sequence length="857" mass="97473">MSTTESKPPKRTKLQKFLVDLSVGGVSAAISKTAVAPIERVKLLLQVQYSHGDILKTKQYKGIIDVLTRIPKEQGVLSFWRGNAINVLRYFPTQALNFAFNDFYRSVLLSGLDMEQDFWKYTALGLVAGGCAGATSMCFVYPLDVVRTRLTADIGRSVESRRYKGFVDCFSKTVKQDGGFTALYRGFFVSLQTYFIYRAVYFGLYDAIRNHVFSDRKNIHFVESFLIAQLVSICSSYLVYPWDTIRNRMMIKKDGEDFTRVLLQIYFVPLAEHWSWPYTTRFRSMWEKRLACQLLHFIDARCKMFCYLLILTICMHQISCRNPFLLKGQETRAAAFSEEEKAKARELAREMFYFGYDNYMAHAWPLDELDPIHCTGRGPDTEHPENININDVLGDYSLTLIDSLGSLVVFDDPEEFQNAVRTVINTVSFEKNSTVQVFEATIRVIGSLLSAHLIASTKSGSFSRFSVPDYEGEMLTMAHDLMTRLMPAFEGTKTGLPYPRVNLIRGVLPGTINETCTSGAGSLLLGNVIDIQTGKWQGHLSGLGAGLDSFYEYLLKAYILFDEPRDLQLFNEAYAIILENLRRGRVFCRGEGEPPLYVNVDARDGSTANTWIDALQASFAGVQVLAGDVEEAICHHAIYYAVWKKYGALPERFNWHLKAPDVSFYPLRPELAESTYHLYQATKNPFYLHVGREIMENINLRTRVECGFATVHDVFDGSLEDRMESFFLSETMKYLYLLFDENNIVNTHGERLLFTTEGHIFPIDERFRKPAHRSKLVISKKQEPIQRLAGPKTRTVMSNHHLVSPGAPLVGYTRPAGNISCESTSSISRHQPPLPLSLFAQLFETIGISQSIEYWFP</sequence>
<comment type="similarity">
    <text evidence="4">Belongs to the glycosyl hydrolase 47 family.</text>
</comment>
<feature type="repeat" description="Solcar" evidence="14">
    <location>
        <begin position="120"/>
        <end position="211"/>
    </location>
</feature>
<dbReference type="GO" id="GO:0044322">
    <property type="term" value="C:endoplasmic reticulum quality control compartment"/>
    <property type="evidence" value="ECO:0007669"/>
    <property type="project" value="GOC"/>
</dbReference>
<feature type="active site" description="Proton donor" evidence="12">
    <location>
        <position position="439"/>
    </location>
</feature>
<evidence type="ECO:0000256" key="12">
    <source>
        <dbReference type="PIRSR" id="PIRSR601382-1"/>
    </source>
</evidence>
<dbReference type="Gene3D" id="1.50.40.10">
    <property type="entry name" value="Mitochondrial carrier domain"/>
    <property type="match status" value="1"/>
</dbReference>
<evidence type="ECO:0000313" key="17">
    <source>
        <dbReference type="WBParaSite" id="MBELARI_LOCUS5836"/>
    </source>
</evidence>
<dbReference type="AlphaFoldDB" id="A0AAF3FJA6"/>
<reference evidence="17" key="1">
    <citation type="submission" date="2024-02" db="UniProtKB">
        <authorList>
            <consortium name="WormBaseParasite"/>
        </authorList>
    </citation>
    <scope>IDENTIFICATION</scope>
</reference>
<evidence type="ECO:0000256" key="11">
    <source>
        <dbReference type="ARBA" id="ARBA00023180"/>
    </source>
</evidence>
<dbReference type="GO" id="GO:1990544">
    <property type="term" value="P:mitochondrial ATP transmembrane transport"/>
    <property type="evidence" value="ECO:0007669"/>
    <property type="project" value="InterPro"/>
</dbReference>
<keyword evidence="10 14" id="KW-0472">Membrane</keyword>
<dbReference type="Gene3D" id="1.50.10.10">
    <property type="match status" value="2"/>
</dbReference>
<evidence type="ECO:0000256" key="4">
    <source>
        <dbReference type="ARBA" id="ARBA00007658"/>
    </source>
</evidence>
<feature type="active site" description="Proton donor" evidence="12">
    <location>
        <position position="651"/>
    </location>
</feature>
<dbReference type="GO" id="GO:0005743">
    <property type="term" value="C:mitochondrial inner membrane"/>
    <property type="evidence" value="ECO:0007669"/>
    <property type="project" value="InterPro"/>
</dbReference>
<dbReference type="PANTHER" id="PTHR45679">
    <property type="entry name" value="ER DEGRADATION-ENHANCING ALPHA-MANNOSIDASE-LIKE PROTEIN 2"/>
    <property type="match status" value="1"/>
</dbReference>
<keyword evidence="16" id="KW-1185">Reference proteome</keyword>
<evidence type="ECO:0000256" key="3">
    <source>
        <dbReference type="ARBA" id="ARBA00006375"/>
    </source>
</evidence>
<dbReference type="InterPro" id="IPR036026">
    <property type="entry name" value="Seven-hairpin_glycosidases"/>
</dbReference>
<feature type="active site" evidence="12">
    <location>
        <position position="548"/>
    </location>
</feature>
<keyword evidence="6 14" id="KW-0812">Transmembrane</keyword>
<evidence type="ECO:0000256" key="6">
    <source>
        <dbReference type="ARBA" id="ARBA00022692"/>
    </source>
</evidence>
<dbReference type="PROSITE" id="PS50920">
    <property type="entry name" value="SOLCAR"/>
    <property type="match status" value="2"/>
</dbReference>
<dbReference type="Proteomes" id="UP000887575">
    <property type="component" value="Unassembled WGS sequence"/>
</dbReference>
<dbReference type="Pfam" id="PF00153">
    <property type="entry name" value="Mito_carr"/>
    <property type="match status" value="2"/>
</dbReference>
<dbReference type="GO" id="GO:0004571">
    <property type="term" value="F:mannosyl-oligosaccharide 1,2-alpha-mannosidase activity"/>
    <property type="evidence" value="ECO:0007669"/>
    <property type="project" value="InterPro"/>
</dbReference>
<dbReference type="InterPro" id="IPR044674">
    <property type="entry name" value="EDEM1/2/3"/>
</dbReference>
<dbReference type="InterPro" id="IPR001382">
    <property type="entry name" value="Glyco_hydro_47"/>
</dbReference>
<evidence type="ECO:0000256" key="14">
    <source>
        <dbReference type="PROSITE-ProRule" id="PRU00282"/>
    </source>
</evidence>
<keyword evidence="7" id="KW-0677">Repeat</keyword>
<evidence type="ECO:0000256" key="9">
    <source>
        <dbReference type="ARBA" id="ARBA00022989"/>
    </source>
</evidence>
<feature type="transmembrane region" description="Helical" evidence="15">
    <location>
        <begin position="182"/>
        <end position="201"/>
    </location>
</feature>
<keyword evidence="9 15" id="KW-1133">Transmembrane helix</keyword>
<comment type="similarity">
    <text evidence="3">Belongs to the mitochondrial carrier (TC 2.A.29) family.</text>
</comment>
<evidence type="ECO:0000313" key="16">
    <source>
        <dbReference type="Proteomes" id="UP000887575"/>
    </source>
</evidence>
<dbReference type="GO" id="GO:0005471">
    <property type="term" value="F:ATP:ADP antiporter activity"/>
    <property type="evidence" value="ECO:0007669"/>
    <property type="project" value="InterPro"/>
</dbReference>
<protein>
    <recommendedName>
        <fullName evidence="18">Alpha-1,2-Mannosidase</fullName>
    </recommendedName>
</protein>
<comment type="cofactor">
    <cofactor evidence="13">
        <name>Ca(2+)</name>
        <dbReference type="ChEBI" id="CHEBI:29108"/>
    </cofactor>
</comment>